<comment type="caution">
    <text evidence="1">The sequence shown here is derived from an EMBL/GenBank/DDBJ whole genome shotgun (WGS) entry which is preliminary data.</text>
</comment>
<organism evidence="1 2">
    <name type="scientific">Choristoneura fumiferana</name>
    <name type="common">Spruce budworm moth</name>
    <name type="synonym">Archips fumiferana</name>
    <dbReference type="NCBI Taxonomy" id="7141"/>
    <lineage>
        <taxon>Eukaryota</taxon>
        <taxon>Metazoa</taxon>
        <taxon>Ecdysozoa</taxon>
        <taxon>Arthropoda</taxon>
        <taxon>Hexapoda</taxon>
        <taxon>Insecta</taxon>
        <taxon>Pterygota</taxon>
        <taxon>Neoptera</taxon>
        <taxon>Endopterygota</taxon>
        <taxon>Lepidoptera</taxon>
        <taxon>Glossata</taxon>
        <taxon>Ditrysia</taxon>
        <taxon>Tortricoidea</taxon>
        <taxon>Tortricidae</taxon>
        <taxon>Tortricinae</taxon>
        <taxon>Choristoneura</taxon>
    </lineage>
</organism>
<reference evidence="1 2" key="1">
    <citation type="journal article" date="2022" name="Genome Biol. Evol.">
        <title>The Spruce Budworm Genome: Reconstructing the Evolutionary History of Antifreeze Proteins.</title>
        <authorList>
            <person name="Beliveau C."/>
            <person name="Gagne P."/>
            <person name="Picq S."/>
            <person name="Vernygora O."/>
            <person name="Keeling C.I."/>
            <person name="Pinkney K."/>
            <person name="Doucet D."/>
            <person name="Wen F."/>
            <person name="Johnston J.S."/>
            <person name="Maaroufi H."/>
            <person name="Boyle B."/>
            <person name="Laroche J."/>
            <person name="Dewar K."/>
            <person name="Juretic N."/>
            <person name="Blackburn G."/>
            <person name="Nisole A."/>
            <person name="Brunet B."/>
            <person name="Brandao M."/>
            <person name="Lumley L."/>
            <person name="Duan J."/>
            <person name="Quan G."/>
            <person name="Lucarotti C.J."/>
            <person name="Roe A.D."/>
            <person name="Sperling F.A.H."/>
            <person name="Levesque R.C."/>
            <person name="Cusson M."/>
        </authorList>
    </citation>
    <scope>NUCLEOTIDE SEQUENCE [LARGE SCALE GENOMIC DNA]</scope>
    <source>
        <strain evidence="1">Glfc:IPQL:Cfum</strain>
    </source>
</reference>
<evidence type="ECO:0000313" key="2">
    <source>
        <dbReference type="Proteomes" id="UP001064048"/>
    </source>
</evidence>
<protein>
    <submittedName>
        <fullName evidence="1">Uncharacterized protein</fullName>
    </submittedName>
</protein>
<proteinExistence type="predicted"/>
<name>A0ACC0KPS1_CHOFU</name>
<evidence type="ECO:0000313" key="1">
    <source>
        <dbReference type="EMBL" id="KAI8438463.1"/>
    </source>
</evidence>
<gene>
    <name evidence="1" type="ORF">MSG28_010971</name>
</gene>
<keyword evidence="2" id="KW-1185">Reference proteome</keyword>
<accession>A0ACC0KPS1</accession>
<sequence length="744" mass="82516">MMDRDPDVLSDTGTNCNLAASCDTNLSENNQARLESLEKKAVHLRLVLEKDFKAADIKWSMFVSAAFSFRYESCLRPFPPAFMKNGIKDMDELLSVITDVPALDLVLQHLDNLENLSAYSDIIDLLFYVLVRLKEPCLKALPLETHDAILSCVRCSQATPKPQYIFQVASSYKSHSEMKWKELAKNHHVFYAYHGNRLENFYTILNFGLQQHLNKNTMVGNGVYLSSELAVSLPYSHGGFGWGASCIGGHLSCVALCEVIDAPDGINYHRPIVPNEGFSGDSAHEDDKKKVKAEEHLPTSHYIVTNCDLIKVYTKSSSLTPVEVFFGVPYAAYDSSSPGANRFAAPKRHPGWSRTLFAHRMPARCPQLEDSENDNFSEDCLFLNIWTPRRADGSSLPVMIILYSESWLRGGVTLPCQELAAEGVVVVTVAYRLHALAFFTLGSIAARGNLALLDQYLALLWVRENIAAFGGDPATITLLGHSAGADSVLHHIASPRALGLFQRAIVMSPHDIWRALGEDVQFNATDAVKVSHELARSLGCTSAIDQEILRCIRTRPLSDIVALYSHSNWTTSIRPVPDNFLSESQYYLPTSLSVALSDTKQPIMQLDLLLGTTDLEAINIDGQYDELLKRGAAYVTEYADTEIIPKLLRMFSLDQSEAVNMLAQAVHWEYWGANSRKDDRSVMKAVEAAGRAESAATWGAGGALLAARLARRVSRLYVYRYSQPAGTDVHGRLINYTGNFYAND</sequence>
<dbReference type="EMBL" id="CM046118">
    <property type="protein sequence ID" value="KAI8438463.1"/>
    <property type="molecule type" value="Genomic_DNA"/>
</dbReference>
<dbReference type="Proteomes" id="UP001064048">
    <property type="component" value="Chromosome 18"/>
</dbReference>